<dbReference type="InterPro" id="IPR016186">
    <property type="entry name" value="C-type_lectin-like/link_sf"/>
</dbReference>
<dbReference type="Proteomes" id="UP001177023">
    <property type="component" value="Unassembled WGS sequence"/>
</dbReference>
<sequence length="270" mass="29699">MRVFCDLLVLGLLQGFLALLYGGYLASISNVFDNTKVLQLARTQFENLGGVDGFWLGGTYDGKAIIWDDGTNATYANLAAAASDSGNLVMSMQNGKWNTAAWKDKYPTMCIGKKSNGPQVAPCETEWMYATATKSCYKLVYNIDFANAEEQCRALGATISSVTSNEENDVIIDFAKTGYPGDTIFSAMIGAKRIGPNATDFAWLDGSPFTFYPWANGEPNNVGGRENCIMIWTDEIVGKNTPYRPYLHMWNDVDCDAHRRVAVCKKAALY</sequence>
<accession>A0AA36C6F1</accession>
<proteinExistence type="predicted"/>
<reference evidence="2" key="1">
    <citation type="submission" date="2023-06" db="EMBL/GenBank/DDBJ databases">
        <authorList>
            <person name="Delattre M."/>
        </authorList>
    </citation>
    <scope>NUCLEOTIDE SEQUENCE</scope>
    <source>
        <strain evidence="2">AF72</strain>
    </source>
</reference>
<comment type="caution">
    <text evidence="2">The sequence shown here is derived from an EMBL/GenBank/DDBJ whole genome shotgun (WGS) entry which is preliminary data.</text>
</comment>
<organism evidence="2 3">
    <name type="scientific">Mesorhabditis spiculigera</name>
    <dbReference type="NCBI Taxonomy" id="96644"/>
    <lineage>
        <taxon>Eukaryota</taxon>
        <taxon>Metazoa</taxon>
        <taxon>Ecdysozoa</taxon>
        <taxon>Nematoda</taxon>
        <taxon>Chromadorea</taxon>
        <taxon>Rhabditida</taxon>
        <taxon>Rhabditina</taxon>
        <taxon>Rhabditomorpha</taxon>
        <taxon>Rhabditoidea</taxon>
        <taxon>Rhabditidae</taxon>
        <taxon>Mesorhabditinae</taxon>
        <taxon>Mesorhabditis</taxon>
    </lineage>
</organism>
<dbReference type="InterPro" id="IPR001304">
    <property type="entry name" value="C-type_lectin-like"/>
</dbReference>
<dbReference type="PROSITE" id="PS50041">
    <property type="entry name" value="C_TYPE_LECTIN_2"/>
    <property type="match status" value="1"/>
</dbReference>
<dbReference type="AlphaFoldDB" id="A0AA36C6F1"/>
<evidence type="ECO:0000259" key="1">
    <source>
        <dbReference type="PROSITE" id="PS50041"/>
    </source>
</evidence>
<feature type="non-terminal residue" evidence="2">
    <location>
        <position position="1"/>
    </location>
</feature>
<keyword evidence="3" id="KW-1185">Reference proteome</keyword>
<dbReference type="SMART" id="SM00034">
    <property type="entry name" value="CLECT"/>
    <property type="match status" value="1"/>
</dbReference>
<dbReference type="Pfam" id="PF00059">
    <property type="entry name" value="Lectin_C"/>
    <property type="match status" value="1"/>
</dbReference>
<dbReference type="EMBL" id="CATQJA010000583">
    <property type="protein sequence ID" value="CAJ0561741.1"/>
    <property type="molecule type" value="Genomic_DNA"/>
</dbReference>
<evidence type="ECO:0000313" key="3">
    <source>
        <dbReference type="Proteomes" id="UP001177023"/>
    </source>
</evidence>
<name>A0AA36C6F1_9BILA</name>
<gene>
    <name evidence="2" type="ORF">MSPICULIGERA_LOCUS1921</name>
</gene>
<dbReference type="PANTHER" id="PTHR22803">
    <property type="entry name" value="MANNOSE, PHOSPHOLIPASE, LECTIN RECEPTOR RELATED"/>
    <property type="match status" value="1"/>
</dbReference>
<dbReference type="CDD" id="cd00037">
    <property type="entry name" value="CLECT"/>
    <property type="match status" value="1"/>
</dbReference>
<feature type="domain" description="C-type lectin" evidence="1">
    <location>
        <begin position="132"/>
        <end position="256"/>
    </location>
</feature>
<evidence type="ECO:0000313" key="2">
    <source>
        <dbReference type="EMBL" id="CAJ0561741.1"/>
    </source>
</evidence>
<protein>
    <recommendedName>
        <fullName evidence="1">C-type lectin domain-containing protein</fullName>
    </recommendedName>
</protein>
<dbReference type="InterPro" id="IPR016187">
    <property type="entry name" value="CTDL_fold"/>
</dbReference>
<dbReference type="SUPFAM" id="SSF56436">
    <property type="entry name" value="C-type lectin-like"/>
    <property type="match status" value="2"/>
</dbReference>
<dbReference type="Gene3D" id="3.10.100.10">
    <property type="entry name" value="Mannose-Binding Protein A, subunit A"/>
    <property type="match status" value="2"/>
</dbReference>
<dbReference type="InterPro" id="IPR050111">
    <property type="entry name" value="C-type_lectin/snaclec_domain"/>
</dbReference>